<feature type="compositionally biased region" description="Basic and acidic residues" evidence="1">
    <location>
        <begin position="1"/>
        <end position="23"/>
    </location>
</feature>
<keyword evidence="4" id="KW-1185">Reference proteome</keyword>
<organism evidence="3 4">
    <name type="scientific">Artemisia annua</name>
    <name type="common">Sweet wormwood</name>
    <dbReference type="NCBI Taxonomy" id="35608"/>
    <lineage>
        <taxon>Eukaryota</taxon>
        <taxon>Viridiplantae</taxon>
        <taxon>Streptophyta</taxon>
        <taxon>Embryophyta</taxon>
        <taxon>Tracheophyta</taxon>
        <taxon>Spermatophyta</taxon>
        <taxon>Magnoliopsida</taxon>
        <taxon>eudicotyledons</taxon>
        <taxon>Gunneridae</taxon>
        <taxon>Pentapetalae</taxon>
        <taxon>asterids</taxon>
        <taxon>campanulids</taxon>
        <taxon>Asterales</taxon>
        <taxon>Asteraceae</taxon>
        <taxon>Asteroideae</taxon>
        <taxon>Anthemideae</taxon>
        <taxon>Artemisiinae</taxon>
        <taxon>Artemisia</taxon>
    </lineage>
</organism>
<dbReference type="GO" id="GO:0003723">
    <property type="term" value="F:RNA binding"/>
    <property type="evidence" value="ECO:0007669"/>
    <property type="project" value="InterPro"/>
</dbReference>
<comment type="caution">
    <text evidence="3">The sequence shown here is derived from an EMBL/GenBank/DDBJ whole genome shotgun (WGS) entry which is preliminary data.</text>
</comment>
<feature type="compositionally biased region" description="Polar residues" evidence="1">
    <location>
        <begin position="841"/>
        <end position="857"/>
    </location>
</feature>
<dbReference type="FunFam" id="1.25.40.180:FF:000033">
    <property type="entry name" value="Regulator of nonsense transcripts UPF2"/>
    <property type="match status" value="1"/>
</dbReference>
<dbReference type="GO" id="GO:0005737">
    <property type="term" value="C:cytoplasm"/>
    <property type="evidence" value="ECO:0007669"/>
    <property type="project" value="TreeGrafter"/>
</dbReference>
<dbReference type="EMBL" id="PKPP01003871">
    <property type="protein sequence ID" value="PWA67242.1"/>
    <property type="molecule type" value="Genomic_DNA"/>
</dbReference>
<accession>A0A2U1N152</accession>
<dbReference type="InterPro" id="IPR039762">
    <property type="entry name" value="Nmd2/UPF2"/>
</dbReference>
<dbReference type="OrthoDB" id="27832at2759"/>
<feature type="region of interest" description="Disordered" evidence="1">
    <location>
        <begin position="460"/>
        <end position="483"/>
    </location>
</feature>
<dbReference type="InterPro" id="IPR016024">
    <property type="entry name" value="ARM-type_fold"/>
</dbReference>
<dbReference type="Gene3D" id="1.25.40.180">
    <property type="match status" value="3"/>
</dbReference>
<feature type="region of interest" description="Disordered" evidence="1">
    <location>
        <begin position="1"/>
        <end position="28"/>
    </location>
</feature>
<feature type="compositionally biased region" description="Basic and acidic residues" evidence="1">
    <location>
        <begin position="861"/>
        <end position="874"/>
    </location>
</feature>
<evidence type="ECO:0000256" key="1">
    <source>
        <dbReference type="SAM" id="MobiDB-lite"/>
    </source>
</evidence>
<gene>
    <name evidence="3" type="ORF">CTI12_AA150960</name>
</gene>
<evidence type="ECO:0000313" key="3">
    <source>
        <dbReference type="EMBL" id="PWA67242.1"/>
    </source>
</evidence>
<feature type="domain" description="APO" evidence="2">
    <location>
        <begin position="295"/>
        <end position="380"/>
    </location>
</feature>
<evidence type="ECO:0000313" key="4">
    <source>
        <dbReference type="Proteomes" id="UP000245207"/>
    </source>
</evidence>
<evidence type="ECO:0000259" key="2">
    <source>
        <dbReference type="PROSITE" id="PS51499"/>
    </source>
</evidence>
<dbReference type="Pfam" id="PF05634">
    <property type="entry name" value="APO_RNA-bind"/>
    <property type="match status" value="2"/>
</dbReference>
<dbReference type="InterPro" id="IPR023342">
    <property type="entry name" value="APO_dom"/>
</dbReference>
<dbReference type="FunFam" id="1.25.40.180:FF:000026">
    <property type="entry name" value="Regulator of nonsense transcripts UPF2"/>
    <property type="match status" value="1"/>
</dbReference>
<dbReference type="PANTHER" id="PTHR12839:SF7">
    <property type="entry name" value="REGULATOR OF NONSENSE TRANSCRIPTS 2"/>
    <property type="match status" value="1"/>
</dbReference>
<dbReference type="PROSITE" id="PS51499">
    <property type="entry name" value="APO"/>
    <property type="match status" value="2"/>
</dbReference>
<dbReference type="PANTHER" id="PTHR12839">
    <property type="entry name" value="NONSENSE-MEDIATED MRNA DECAY PROTEIN 2 UP-FRAMESHIFT SUPPRESSOR 2"/>
    <property type="match status" value="1"/>
</dbReference>
<dbReference type="Pfam" id="PF02854">
    <property type="entry name" value="MIF4G"/>
    <property type="match status" value="3"/>
</dbReference>
<dbReference type="STRING" id="35608.A0A2U1N152"/>
<feature type="domain" description="APO" evidence="2">
    <location>
        <begin position="128"/>
        <end position="214"/>
    </location>
</feature>
<dbReference type="SMART" id="SM00543">
    <property type="entry name" value="MIF4G"/>
    <property type="match status" value="3"/>
</dbReference>
<feature type="region of interest" description="Disordered" evidence="1">
    <location>
        <begin position="838"/>
        <end position="878"/>
    </location>
</feature>
<sequence length="1384" mass="157073">MEHPDDESHGGGESQSKQDDEKLQASPIHLLGRLRTITVDTTELPDAENDHLYADIPKPAKSKSERKPYPTPMKILVQRAKKEKEARKAEPCKLLEEPPENGLLVPELVDVAHQVYRARESVILGLSKLVKSIQVLRCRVGHEIRTCTGPKSGLRNATHVWRKGIIHDVIYFPKCFHLYDRVGKPRVVHDERRTVKQLPAIVELCIQAGLNLETYPTKRRTRPVYSIEGRIVDFELGLETDKKIEAVIDSSLDLSLNTEIEPQLDTQELSIVTLNSWFEMISGVKKIMEKYKVHTCGYCSEVQVGPKGHKVRNCKASKHQSRNGMHAWQEATISDLVGPNYVWHVFDPVGPPLCNDLKRYYGKAPAVVELCVQAGAPVPDQYRSMMRLDVVPPCRDELDLAFHHLFILLWMVTAICCLLQDDPDFIDGLHAKSTGSQAVRCITLMLPSWLHLFITSKDMEHPDDESHGGGESQSKQDDEVSRREELKKSLEARLALRQSNINAERPDASSLRTLDSSIKRNTAVIKKLKQINEEQRESLLDELRGVNLSKFVSEAVAAICDAKLKSSDIHAAVQVCSLLHQRYKDFSPTLVQGLMKTFFPGKSVEDVDADRNLKALKKRSALKLLLELFFDGVIEDAAIFVTIIKDLASLEHLKDRDAAHTNLSLLASFARQARYFIGLPHAGEDLVEEFFKGLNVTPDQKKVFKKVFNTYYDAAVELLQSEHTSLRQLEHENAKILNAKGELSEENASSYEKLRKSYDQLYRGVSALAEALDIQPPVMPEDGHTRLTTGDDVSSPGTGKEASVAEALWDDEDTRSFYESLPDLRAFVPAVLLGEAEQKANDQSPKAQDQPTDSASEPDQGDIKGEIEKEKLRGPEGTNLDGLFQRLPGCVSRDLIDQLTVEFCYLNSKSSRKKLARALFNVPRTSLELLPYYSRMVATLATCMKDVPSMLLQLLEEEFNFLINKKDQINIESKIRNIRFIGELCKFKIAPAGLIFSCLKACLDDFSHHNIDVACNLLETCGRYLYRHPDTNVRMANMLEILMRLKNVKNLDPRHSTLVENAYYLCKPPERSARVSKVRPPLHQYIRKLLFSDLDKSSIEHVLRQLRKLPWSECESYLLKCFLKVHKGKYGQIHLIASLTAGLSRYHDEFAVAVVDEVLEEIRLGLEINEYGMQQRRIAHMRFLGELYNYEHVDSSVVFDTLYLIIVFGHGTEEVIRGKGTLILRKMNRRCVLNASLVGCRRMHVISLEPRIKPVEEISGETVVEDPTVRRTSLASLIDVERRHGVAGKWSTRDFFEHLIDIFYTTGWPCKCPAEDFSSSTQSRLEVVDHVSRKWRRIEVTGSVRLLREDRLSSLQVTQFTELSRQNVTNGFASPMTRIFWYIA</sequence>
<protein>
    <recommendedName>
        <fullName evidence="2">APO domain-containing protein</fullName>
    </recommendedName>
</protein>
<dbReference type="Proteomes" id="UP000245207">
    <property type="component" value="Unassembled WGS sequence"/>
</dbReference>
<dbReference type="GO" id="GO:0000184">
    <property type="term" value="P:nuclear-transcribed mRNA catabolic process, nonsense-mediated decay"/>
    <property type="evidence" value="ECO:0007669"/>
    <property type="project" value="InterPro"/>
</dbReference>
<name>A0A2U1N152_ARTAN</name>
<reference evidence="3 4" key="1">
    <citation type="journal article" date="2018" name="Mol. Plant">
        <title>The genome of Artemisia annua provides insight into the evolution of Asteraceae family and artemisinin biosynthesis.</title>
        <authorList>
            <person name="Shen Q."/>
            <person name="Zhang L."/>
            <person name="Liao Z."/>
            <person name="Wang S."/>
            <person name="Yan T."/>
            <person name="Shi P."/>
            <person name="Liu M."/>
            <person name="Fu X."/>
            <person name="Pan Q."/>
            <person name="Wang Y."/>
            <person name="Lv Z."/>
            <person name="Lu X."/>
            <person name="Zhang F."/>
            <person name="Jiang W."/>
            <person name="Ma Y."/>
            <person name="Chen M."/>
            <person name="Hao X."/>
            <person name="Li L."/>
            <person name="Tang Y."/>
            <person name="Lv G."/>
            <person name="Zhou Y."/>
            <person name="Sun X."/>
            <person name="Brodelius P.E."/>
            <person name="Rose J.K.C."/>
            <person name="Tang K."/>
        </authorList>
    </citation>
    <scope>NUCLEOTIDE SEQUENCE [LARGE SCALE GENOMIC DNA]</scope>
    <source>
        <strain evidence="4">cv. Huhao1</strain>
        <tissue evidence="3">Leaf</tissue>
    </source>
</reference>
<dbReference type="SUPFAM" id="SSF48371">
    <property type="entry name" value="ARM repeat"/>
    <property type="match status" value="3"/>
</dbReference>
<feature type="region of interest" description="Disordered" evidence="1">
    <location>
        <begin position="776"/>
        <end position="804"/>
    </location>
</feature>
<dbReference type="InterPro" id="IPR003890">
    <property type="entry name" value="MIF4G-like_typ-3"/>
</dbReference>
<feature type="compositionally biased region" description="Polar residues" evidence="1">
    <location>
        <begin position="786"/>
        <end position="797"/>
    </location>
</feature>
<dbReference type="GO" id="GO:0035145">
    <property type="term" value="C:exon-exon junction complex"/>
    <property type="evidence" value="ECO:0007669"/>
    <property type="project" value="TreeGrafter"/>
</dbReference>
<proteinExistence type="predicted"/>